<dbReference type="EMBL" id="AFBR01000035">
    <property type="protein sequence ID" value="EGG54864.1"/>
    <property type="molecule type" value="Genomic_DNA"/>
</dbReference>
<dbReference type="eggNOG" id="COG4870">
    <property type="taxonomic scope" value="Bacteria"/>
</dbReference>
<dbReference type="HOGENOM" id="CLU_575997_0_0_10"/>
<dbReference type="RefSeq" id="WP_008626405.1">
    <property type="nucleotide sequence ID" value="NZ_GL883837.1"/>
</dbReference>
<proteinExistence type="predicted"/>
<dbReference type="OrthoDB" id="1037816at2"/>
<dbReference type="InterPro" id="IPR038765">
    <property type="entry name" value="Papain-like_cys_pep_sf"/>
</dbReference>
<organism evidence="2 3">
    <name type="scientific">Paraprevotella xylaniphila YIT 11841</name>
    <dbReference type="NCBI Taxonomy" id="762982"/>
    <lineage>
        <taxon>Bacteria</taxon>
        <taxon>Pseudomonadati</taxon>
        <taxon>Bacteroidota</taxon>
        <taxon>Bacteroidia</taxon>
        <taxon>Bacteroidales</taxon>
        <taxon>Prevotellaceae</taxon>
        <taxon>Paraprevotella</taxon>
    </lineage>
</organism>
<gene>
    <name evidence="2" type="ORF">HMPREF9442_01360</name>
</gene>
<keyword evidence="1" id="KW-0732">Signal</keyword>
<dbReference type="AlphaFoldDB" id="F3QT43"/>
<name>F3QT43_9BACT</name>
<evidence type="ECO:0000313" key="2">
    <source>
        <dbReference type="EMBL" id="EGG54864.1"/>
    </source>
</evidence>
<protein>
    <submittedName>
        <fullName evidence="2">Conserved domain protein</fullName>
    </submittedName>
</protein>
<feature type="signal peptide" evidence="1">
    <location>
        <begin position="1"/>
        <end position="22"/>
    </location>
</feature>
<dbReference type="Proteomes" id="UP000005546">
    <property type="component" value="Unassembled WGS sequence"/>
</dbReference>
<keyword evidence="3" id="KW-1185">Reference proteome</keyword>
<dbReference type="Gene3D" id="3.90.70.10">
    <property type="entry name" value="Cysteine proteinases"/>
    <property type="match status" value="1"/>
</dbReference>
<reference evidence="2 3" key="1">
    <citation type="submission" date="2011-02" db="EMBL/GenBank/DDBJ databases">
        <authorList>
            <person name="Weinstock G."/>
            <person name="Sodergren E."/>
            <person name="Clifton S."/>
            <person name="Fulton L."/>
            <person name="Fulton B."/>
            <person name="Courtney L."/>
            <person name="Fronick C."/>
            <person name="Harrison M."/>
            <person name="Strong C."/>
            <person name="Farmer C."/>
            <person name="Delahaunty K."/>
            <person name="Markovic C."/>
            <person name="Hall O."/>
            <person name="Minx P."/>
            <person name="Tomlinson C."/>
            <person name="Mitreva M."/>
            <person name="Hou S."/>
            <person name="Chen J."/>
            <person name="Wollam A."/>
            <person name="Pepin K.H."/>
            <person name="Johnson M."/>
            <person name="Bhonagiri V."/>
            <person name="Zhang X."/>
            <person name="Suruliraj S."/>
            <person name="Warren W."/>
            <person name="Chinwalla A."/>
            <person name="Mardis E.R."/>
            <person name="Wilson R.K."/>
        </authorList>
    </citation>
    <scope>NUCLEOTIDE SEQUENCE [LARGE SCALE GENOMIC DNA]</scope>
    <source>
        <strain evidence="2 3">YIT 11841</strain>
    </source>
</reference>
<accession>F3QT43</accession>
<dbReference type="CDD" id="cd02619">
    <property type="entry name" value="Peptidase_C1"/>
    <property type="match status" value="1"/>
</dbReference>
<dbReference type="STRING" id="762982.HMPREF9442_01360"/>
<comment type="caution">
    <text evidence="2">The sequence shown here is derived from an EMBL/GenBank/DDBJ whole genome shotgun (WGS) entry which is preliminary data.</text>
</comment>
<sequence length="490" mass="55096">MKSKLIPLLYITLHLCAQGAWAQVPDGSDMHLPRTPFRLQSRAEVQLPPAVDNSTRKFFPPILDQMGGSCAQASGIGYMFTYEINRLLDRDAHASADHRFSYQFSWNLLNDGQDQGDFVDQGLYLSERYGIMTEQDYGISGTYQFKWATGYDKYYKALQYRTQEVLTFADSIPLMKRWLYDAGDGSAVGGVLTFSAMSRRWDIDDDYQGPSLTGYRSLLKSLATDGAHALTIAGYDDTVVYTDAQGTPHTGAFIVVNSWGTHSHDRGRFYLPYDFFRDARVPEQQLGSTVEAIRVRIHRPLVVFRLALDFSSRNDLSFGLATESDVDERGIIGYHTCRAFYNQGGDYPMQGQYMPGNIEIALDLTEYMTEEGRGGETFYLNILRGFRGKVKGTGRVTALSIVDYRGTQPVEYPYRGTLPVELRDGSNPFSIRAAEDAPVSASAFRYTDEAGNVTDRTFLLRTAEGRQAKIRFANPDTGSQTITLRYRTTE</sequence>
<feature type="chain" id="PRO_5003305422" evidence="1">
    <location>
        <begin position="23"/>
        <end position="490"/>
    </location>
</feature>
<evidence type="ECO:0000313" key="3">
    <source>
        <dbReference type="Proteomes" id="UP000005546"/>
    </source>
</evidence>
<evidence type="ECO:0000256" key="1">
    <source>
        <dbReference type="SAM" id="SignalP"/>
    </source>
</evidence>
<dbReference type="SUPFAM" id="SSF54001">
    <property type="entry name" value="Cysteine proteinases"/>
    <property type="match status" value="1"/>
</dbReference>